<gene>
    <name evidence="1" type="ORF">CRE_15706</name>
</gene>
<dbReference type="EMBL" id="DS268594">
    <property type="protein sequence ID" value="EFO92713.1"/>
    <property type="molecule type" value="Genomic_DNA"/>
</dbReference>
<accession>E3NCB5</accession>
<keyword evidence="2" id="KW-1185">Reference proteome</keyword>
<reference evidence="1" key="1">
    <citation type="submission" date="2007-07" db="EMBL/GenBank/DDBJ databases">
        <title>PCAP assembly of the Caenorhabditis remanei genome.</title>
        <authorList>
            <consortium name="The Caenorhabditis remanei Sequencing Consortium"/>
            <person name="Wilson R.K."/>
        </authorList>
    </citation>
    <scope>NUCLEOTIDE SEQUENCE [LARGE SCALE GENOMIC DNA]</scope>
    <source>
        <strain evidence="1">PB4641</strain>
    </source>
</reference>
<dbReference type="AlphaFoldDB" id="E3NCB5"/>
<sequence>MTSEIGNLDLENWKKVYEELCEDKRVSNRGIWYFVALSAIVLILIPGHLYLCVFWLTPSWIIEKPIPFYYQKWFLGVYESIIIIYGIIYLIVVYRMHREDGKIMEKYKKYGILMEQEEKRNVEENEN</sequence>
<organism evidence="2">
    <name type="scientific">Caenorhabditis remanei</name>
    <name type="common">Caenorhabditis vulgaris</name>
    <dbReference type="NCBI Taxonomy" id="31234"/>
    <lineage>
        <taxon>Eukaryota</taxon>
        <taxon>Metazoa</taxon>
        <taxon>Ecdysozoa</taxon>
        <taxon>Nematoda</taxon>
        <taxon>Chromadorea</taxon>
        <taxon>Rhabditida</taxon>
        <taxon>Rhabditina</taxon>
        <taxon>Rhabditomorpha</taxon>
        <taxon>Rhabditoidea</taxon>
        <taxon>Rhabditidae</taxon>
        <taxon>Peloderinae</taxon>
        <taxon>Caenorhabditis</taxon>
    </lineage>
</organism>
<evidence type="ECO:0000313" key="2">
    <source>
        <dbReference type="Proteomes" id="UP000008281"/>
    </source>
</evidence>
<protein>
    <submittedName>
        <fullName evidence="1">Uncharacterized protein</fullName>
    </submittedName>
</protein>
<dbReference type="Proteomes" id="UP000008281">
    <property type="component" value="Unassembled WGS sequence"/>
</dbReference>
<name>E3NCB5_CAERE</name>
<dbReference type="HOGENOM" id="CLU_2186395_0_0_1"/>
<evidence type="ECO:0000313" key="1">
    <source>
        <dbReference type="EMBL" id="EFO92713.1"/>
    </source>
</evidence>
<proteinExistence type="predicted"/>